<dbReference type="PANTHER" id="PTHR43248:SF2">
    <property type="entry name" value="PROLYL AMINOPEPTIDASE"/>
    <property type="match status" value="1"/>
</dbReference>
<dbReference type="InterPro" id="IPR051601">
    <property type="entry name" value="Serine_prot/Carboxylest_S33"/>
</dbReference>
<dbReference type="InterPro" id="IPR002410">
    <property type="entry name" value="Peptidase_S33"/>
</dbReference>
<dbReference type="Gene3D" id="3.40.50.1820">
    <property type="entry name" value="alpha/beta hydrolase"/>
    <property type="match status" value="1"/>
</dbReference>
<dbReference type="InterPro" id="IPR000073">
    <property type="entry name" value="AB_hydrolase_1"/>
</dbReference>
<comment type="similarity">
    <text evidence="1">Belongs to the peptidase S33 family.</text>
</comment>
<protein>
    <recommendedName>
        <fullName evidence="3">AB hydrolase-1 domain-containing protein</fullName>
    </recommendedName>
</protein>
<proteinExistence type="inferred from homology"/>
<feature type="domain" description="AB hydrolase-1" evidence="3">
    <location>
        <begin position="67"/>
        <end position="228"/>
    </location>
</feature>
<dbReference type="Pfam" id="PF00561">
    <property type="entry name" value="Abhydrolase_1"/>
    <property type="match status" value="1"/>
</dbReference>
<evidence type="ECO:0000259" key="3">
    <source>
        <dbReference type="Pfam" id="PF00561"/>
    </source>
</evidence>
<dbReference type="PRINTS" id="PR00793">
    <property type="entry name" value="PROAMNOPTASE"/>
</dbReference>
<gene>
    <name evidence="4" type="ORF">MANT1106_LOCUS15358</name>
</gene>
<keyword evidence="2" id="KW-0378">Hydrolase</keyword>
<dbReference type="GO" id="GO:0008233">
    <property type="term" value="F:peptidase activity"/>
    <property type="evidence" value="ECO:0007669"/>
    <property type="project" value="InterPro"/>
</dbReference>
<evidence type="ECO:0000256" key="2">
    <source>
        <dbReference type="ARBA" id="ARBA00022801"/>
    </source>
</evidence>
<dbReference type="AlphaFoldDB" id="A0A7S0XDK0"/>
<dbReference type="GO" id="GO:0006508">
    <property type="term" value="P:proteolysis"/>
    <property type="evidence" value="ECO:0007669"/>
    <property type="project" value="InterPro"/>
</dbReference>
<dbReference type="EMBL" id="HBFC01025377">
    <property type="protein sequence ID" value="CAD8712711.1"/>
    <property type="molecule type" value="Transcribed_RNA"/>
</dbReference>
<evidence type="ECO:0000313" key="4">
    <source>
        <dbReference type="EMBL" id="CAD8712711.1"/>
    </source>
</evidence>
<dbReference type="InterPro" id="IPR029058">
    <property type="entry name" value="AB_hydrolase_fold"/>
</dbReference>
<reference evidence="4" key="1">
    <citation type="submission" date="2021-01" db="EMBL/GenBank/DDBJ databases">
        <authorList>
            <person name="Corre E."/>
            <person name="Pelletier E."/>
            <person name="Niang G."/>
            <person name="Scheremetjew M."/>
            <person name="Finn R."/>
            <person name="Kale V."/>
            <person name="Holt S."/>
            <person name="Cochrane G."/>
            <person name="Meng A."/>
            <person name="Brown T."/>
            <person name="Cohen L."/>
        </authorList>
    </citation>
    <scope>NUCLEOTIDE SEQUENCE</scope>
    <source>
        <strain evidence="4">SL-175</strain>
    </source>
</reference>
<organism evidence="4">
    <name type="scientific">Mantoniella antarctica</name>
    <dbReference type="NCBI Taxonomy" id="81844"/>
    <lineage>
        <taxon>Eukaryota</taxon>
        <taxon>Viridiplantae</taxon>
        <taxon>Chlorophyta</taxon>
        <taxon>Mamiellophyceae</taxon>
        <taxon>Mamiellales</taxon>
        <taxon>Mamiellaceae</taxon>
        <taxon>Mantoniella</taxon>
    </lineage>
</organism>
<evidence type="ECO:0000256" key="1">
    <source>
        <dbReference type="ARBA" id="ARBA00010088"/>
    </source>
</evidence>
<sequence>MASPAAGHRVGDTFRVKGLELTDHFFTLPLDQFAAAGPDAETIEVFAREVVSLDKADEAKRADLPYLLFLQGGPGFEAARLTETGGWVAAATDQFRVLLLDQRGTGRSTRVSTASVLRRGPNDPAAQATYLSHFRADAIVADAEAIRTALIGENGKWSMLGQSFGGFCITRYLGASPGGIKEAFLTGGLPPLVHEPDAAPHAYRKLLDRVAAQNKKFYRRFPGDAEVVRSVAKFLAQADGGSGRGVKTPSGGRLSLRGLQALGFSALGTAGGMEGLHYLFEKAWDVPGESLSYAFLKGAEDVHAFDTNPIYAVLHESIYCNGGEGSNWSAEAALLERGAEFDAARALADGAPVFFTGEMVFPFMFDDIAALVPLKPVAEVLAAKDDWPRLYDLHALATNVVPVACASYFEDMFVDFDLAQETAAAIAGSRVWVTNEYMHSGVREDGARILKKLMAMTRDEEVLR</sequence>
<dbReference type="SUPFAM" id="SSF53474">
    <property type="entry name" value="alpha/beta-Hydrolases"/>
    <property type="match status" value="2"/>
</dbReference>
<accession>A0A7S0XDK0</accession>
<name>A0A7S0XDK0_9CHLO</name>
<dbReference type="PANTHER" id="PTHR43248">
    <property type="entry name" value="2-SUCCINYL-6-HYDROXY-2,4-CYCLOHEXADIENE-1-CARBOXYLATE SYNTHASE"/>
    <property type="match status" value="1"/>
</dbReference>